<evidence type="ECO:0000313" key="8">
    <source>
        <dbReference type="Proteomes" id="UP001530377"/>
    </source>
</evidence>
<evidence type="ECO:0000256" key="5">
    <source>
        <dbReference type="SAM" id="Phobius"/>
    </source>
</evidence>
<organism evidence="7 8">
    <name type="scientific">Cyclostephanos tholiformis</name>
    <dbReference type="NCBI Taxonomy" id="382380"/>
    <lineage>
        <taxon>Eukaryota</taxon>
        <taxon>Sar</taxon>
        <taxon>Stramenopiles</taxon>
        <taxon>Ochrophyta</taxon>
        <taxon>Bacillariophyta</taxon>
        <taxon>Coscinodiscophyceae</taxon>
        <taxon>Thalassiosirophycidae</taxon>
        <taxon>Stephanodiscales</taxon>
        <taxon>Stephanodiscaceae</taxon>
        <taxon>Cyclostephanos</taxon>
    </lineage>
</organism>
<comment type="caution">
    <text evidence="7">The sequence shown here is derived from an EMBL/GenBank/DDBJ whole genome shotgun (WGS) entry which is preliminary data.</text>
</comment>
<feature type="transmembrane region" description="Helical" evidence="5">
    <location>
        <begin position="241"/>
        <end position="261"/>
    </location>
</feature>
<dbReference type="AlphaFoldDB" id="A0ABD3SBX7"/>
<keyword evidence="2 5" id="KW-0812">Transmembrane</keyword>
<evidence type="ECO:0000256" key="3">
    <source>
        <dbReference type="ARBA" id="ARBA00022989"/>
    </source>
</evidence>
<accession>A0ABD3SBX7</accession>
<feature type="transmembrane region" description="Helical" evidence="5">
    <location>
        <begin position="138"/>
        <end position="161"/>
    </location>
</feature>
<comment type="subcellular location">
    <subcellularLocation>
        <location evidence="1">Membrane</location>
        <topology evidence="1">Multi-pass membrane protein</topology>
    </subcellularLocation>
</comment>
<reference evidence="7 8" key="1">
    <citation type="submission" date="2024-10" db="EMBL/GenBank/DDBJ databases">
        <title>Updated reference genomes for cyclostephanoid diatoms.</title>
        <authorList>
            <person name="Roberts W.R."/>
            <person name="Alverson A.J."/>
        </authorList>
    </citation>
    <scope>NUCLEOTIDE SEQUENCE [LARGE SCALE GENOMIC DNA]</scope>
    <source>
        <strain evidence="7 8">AJA228-03</strain>
    </source>
</reference>
<evidence type="ECO:0000256" key="1">
    <source>
        <dbReference type="ARBA" id="ARBA00004141"/>
    </source>
</evidence>
<feature type="domain" description="TLC" evidence="6">
    <location>
        <begin position="198"/>
        <end position="354"/>
    </location>
</feature>
<proteinExistence type="predicted"/>
<dbReference type="EMBL" id="JALLPB020000076">
    <property type="protein sequence ID" value="KAL3822032.1"/>
    <property type="molecule type" value="Genomic_DNA"/>
</dbReference>
<dbReference type="GO" id="GO:0016020">
    <property type="term" value="C:membrane"/>
    <property type="evidence" value="ECO:0007669"/>
    <property type="project" value="UniProtKB-SubCell"/>
</dbReference>
<evidence type="ECO:0000256" key="2">
    <source>
        <dbReference type="ARBA" id="ARBA00022692"/>
    </source>
</evidence>
<gene>
    <name evidence="7" type="ORF">ACHAXA_007825</name>
</gene>
<protein>
    <recommendedName>
        <fullName evidence="6">TLC domain-containing protein</fullName>
    </recommendedName>
</protein>
<keyword evidence="8" id="KW-1185">Reference proteome</keyword>
<feature type="transmembrane region" description="Helical" evidence="5">
    <location>
        <begin position="330"/>
        <end position="350"/>
    </location>
</feature>
<evidence type="ECO:0000256" key="4">
    <source>
        <dbReference type="ARBA" id="ARBA00023136"/>
    </source>
</evidence>
<feature type="transmembrane region" description="Helical" evidence="5">
    <location>
        <begin position="273"/>
        <end position="299"/>
    </location>
</feature>
<feature type="transmembrane region" description="Helical" evidence="5">
    <location>
        <begin position="213"/>
        <end position="235"/>
    </location>
</feature>
<feature type="transmembrane region" description="Helical" evidence="5">
    <location>
        <begin position="79"/>
        <end position="98"/>
    </location>
</feature>
<name>A0ABD3SBX7_9STRA</name>
<keyword evidence="4 5" id="KW-0472">Membrane</keyword>
<sequence>MHTDRPSHILYLHHKLKTKGHEIMCNPLTNDADPTGDNSTTAIPPKRWRRCGLGSGGGWYVHVGGGEEKSTLARSTPRILFGYLLNTALYLVLSRGPFLPSGMMASSRYCPNDDATGDGGVLPSSSSSSSSCTRHDLLAFQIVSLINLSYLGLNGVHAFFVTRRPSRALPRTPRGRILQGGSLNEADIINCAIVVFQGWDFFMSCMFVEHRTVVMLGHHFLAFLCGYFCLVYEVVPYYAVYFGGVCEFSSIFLCISDFFQVHPPSSLAHPSTLLFSILTIIETFAQATFVLTFVAFRIIGWMYMSANFISDTYHVIGNGLLRTYRPGSGWFLWYMMAMSVLLGALQVYWLKTILDKVSEILE</sequence>
<dbReference type="Pfam" id="PF03798">
    <property type="entry name" value="TRAM_LAG1_CLN8"/>
    <property type="match status" value="1"/>
</dbReference>
<keyword evidence="3 5" id="KW-1133">Transmembrane helix</keyword>
<dbReference type="InterPro" id="IPR006634">
    <property type="entry name" value="TLC-dom"/>
</dbReference>
<evidence type="ECO:0000313" key="7">
    <source>
        <dbReference type="EMBL" id="KAL3822032.1"/>
    </source>
</evidence>
<dbReference type="Proteomes" id="UP001530377">
    <property type="component" value="Unassembled WGS sequence"/>
</dbReference>
<evidence type="ECO:0000259" key="6">
    <source>
        <dbReference type="Pfam" id="PF03798"/>
    </source>
</evidence>